<dbReference type="GeneID" id="81389281"/>
<name>A0A9W9NER4_PENCI</name>
<reference evidence="2" key="2">
    <citation type="journal article" date="2023" name="IMA Fungus">
        <title>Comparative genomic study of the Penicillium genus elucidates a diverse pangenome and 15 lateral gene transfer events.</title>
        <authorList>
            <person name="Petersen C."/>
            <person name="Sorensen T."/>
            <person name="Nielsen M.R."/>
            <person name="Sondergaard T.E."/>
            <person name="Sorensen J.L."/>
            <person name="Fitzpatrick D.A."/>
            <person name="Frisvad J.C."/>
            <person name="Nielsen K.L."/>
        </authorList>
    </citation>
    <scope>NUCLEOTIDE SEQUENCE</scope>
    <source>
        <strain evidence="2">IBT 23319</strain>
    </source>
</reference>
<evidence type="ECO:0000256" key="1">
    <source>
        <dbReference type="SAM" id="MobiDB-lite"/>
    </source>
</evidence>
<feature type="compositionally biased region" description="Polar residues" evidence="1">
    <location>
        <begin position="89"/>
        <end position="101"/>
    </location>
</feature>
<dbReference type="EMBL" id="JAPQKT010000010">
    <property type="protein sequence ID" value="KAJ5217584.1"/>
    <property type="molecule type" value="Genomic_DNA"/>
</dbReference>
<keyword evidence="3" id="KW-1185">Reference proteome</keyword>
<dbReference type="RefSeq" id="XP_056495178.1">
    <property type="nucleotide sequence ID" value="XM_056650114.1"/>
</dbReference>
<feature type="region of interest" description="Disordered" evidence="1">
    <location>
        <begin position="87"/>
        <end position="108"/>
    </location>
</feature>
<proteinExistence type="predicted"/>
<gene>
    <name evidence="2" type="ORF">N7469_011209</name>
</gene>
<dbReference type="AlphaFoldDB" id="A0A9W9NER4"/>
<reference evidence="2" key="1">
    <citation type="submission" date="2022-11" db="EMBL/GenBank/DDBJ databases">
        <authorList>
            <person name="Petersen C."/>
        </authorList>
    </citation>
    <scope>NUCLEOTIDE SEQUENCE</scope>
    <source>
        <strain evidence="2">IBT 23319</strain>
    </source>
</reference>
<dbReference type="Proteomes" id="UP001147733">
    <property type="component" value="Unassembled WGS sequence"/>
</dbReference>
<protein>
    <submittedName>
        <fullName evidence="2">Uncharacterized protein</fullName>
    </submittedName>
</protein>
<evidence type="ECO:0000313" key="3">
    <source>
        <dbReference type="Proteomes" id="UP001147733"/>
    </source>
</evidence>
<organism evidence="2 3">
    <name type="scientific">Penicillium citrinum</name>
    <dbReference type="NCBI Taxonomy" id="5077"/>
    <lineage>
        <taxon>Eukaryota</taxon>
        <taxon>Fungi</taxon>
        <taxon>Dikarya</taxon>
        <taxon>Ascomycota</taxon>
        <taxon>Pezizomycotina</taxon>
        <taxon>Eurotiomycetes</taxon>
        <taxon>Eurotiomycetidae</taxon>
        <taxon>Eurotiales</taxon>
        <taxon>Aspergillaceae</taxon>
        <taxon>Penicillium</taxon>
    </lineage>
</organism>
<comment type="caution">
    <text evidence="2">The sequence shown here is derived from an EMBL/GenBank/DDBJ whole genome shotgun (WGS) entry which is preliminary data.</text>
</comment>
<accession>A0A9W9NER4</accession>
<sequence>MEDARKLKGPFLSGFSMESSLSRLNKFDSVSLVATFWVIEFPFVLGCLHRQILVRVQDHRPERLRSAHLPVRSCFSQRLSSKVAALDPGQQTYGDTASQTKMPVRRHP</sequence>
<evidence type="ECO:0000313" key="2">
    <source>
        <dbReference type="EMBL" id="KAJ5217584.1"/>
    </source>
</evidence>